<evidence type="ECO:0000313" key="2">
    <source>
        <dbReference type="Proteomes" id="UP001138661"/>
    </source>
</evidence>
<dbReference type="RefSeq" id="WP_219505804.1">
    <property type="nucleotide sequence ID" value="NZ_JAHXDN010000005.1"/>
</dbReference>
<dbReference type="Proteomes" id="UP001138661">
    <property type="component" value="Unassembled WGS sequence"/>
</dbReference>
<reference evidence="1" key="1">
    <citation type="submission" date="2021-07" db="EMBL/GenBank/DDBJ databases">
        <title>Roseobacter insulae sp. nov., isolated from a tidal flat.</title>
        <authorList>
            <person name="Park S."/>
            <person name="Yoon J.-H."/>
        </authorList>
    </citation>
    <scope>NUCLEOTIDE SEQUENCE</scope>
    <source>
        <strain evidence="1">YSTF-M11</strain>
    </source>
</reference>
<organism evidence="1 2">
    <name type="scientific">Roseobacter insulae</name>
    <dbReference type="NCBI Taxonomy" id="2859783"/>
    <lineage>
        <taxon>Bacteria</taxon>
        <taxon>Pseudomonadati</taxon>
        <taxon>Pseudomonadota</taxon>
        <taxon>Alphaproteobacteria</taxon>
        <taxon>Rhodobacterales</taxon>
        <taxon>Roseobacteraceae</taxon>
        <taxon>Roseobacter</taxon>
    </lineage>
</organism>
<dbReference type="EMBL" id="JAHXDN010000005">
    <property type="protein sequence ID" value="MBW4709860.1"/>
    <property type="molecule type" value="Genomic_DNA"/>
</dbReference>
<keyword evidence="2" id="KW-1185">Reference proteome</keyword>
<comment type="caution">
    <text evidence="1">The sequence shown here is derived from an EMBL/GenBank/DDBJ whole genome shotgun (WGS) entry which is preliminary data.</text>
</comment>
<dbReference type="AlphaFoldDB" id="A0A9X1K024"/>
<proteinExistence type="predicted"/>
<sequence length="248" mass="27278">MSSIANFELALLASSGDVFETPSKLPNSNASIFTKATVFESMAIVHDPDEAGPDNEWLYQMGSTRFQYWAHMEASFSSCGDRFCSDARCDDEGGNGGVMPFYTLPYCFERGTYLVPKKLPPWTVDMIETSFARALSGPLLGSSICLSNVDAGKWRRRVTSEYLETLFVRLMDGGSNVEETDSTPKSGRPKKVTAVAKAYAEQGLIGSDLSWKAKHTLLEEHLGMEFGKATLKAAAKLAEQTKSQKRQL</sequence>
<name>A0A9X1K024_9RHOB</name>
<gene>
    <name evidence="1" type="ORF">KX928_18915</name>
</gene>
<evidence type="ECO:0000313" key="1">
    <source>
        <dbReference type="EMBL" id="MBW4709860.1"/>
    </source>
</evidence>
<protein>
    <submittedName>
        <fullName evidence="1">Uncharacterized protein</fullName>
    </submittedName>
</protein>
<accession>A0A9X1K024</accession>